<dbReference type="AlphaFoldDB" id="A0A850HD99"/>
<dbReference type="Proteomes" id="UP000561438">
    <property type="component" value="Unassembled WGS sequence"/>
</dbReference>
<feature type="transmembrane region" description="Helical" evidence="1">
    <location>
        <begin position="62"/>
        <end position="79"/>
    </location>
</feature>
<evidence type="ECO:0000313" key="2">
    <source>
        <dbReference type="EMBL" id="NVD45129.1"/>
    </source>
</evidence>
<keyword evidence="3" id="KW-1185">Reference proteome</keyword>
<keyword evidence="1" id="KW-0472">Membrane</keyword>
<comment type="caution">
    <text evidence="2">The sequence shown here is derived from an EMBL/GenBank/DDBJ whole genome shotgun (WGS) entry which is preliminary data.</text>
</comment>
<evidence type="ECO:0000256" key="1">
    <source>
        <dbReference type="SAM" id="Phobius"/>
    </source>
</evidence>
<feature type="transmembrane region" description="Helical" evidence="1">
    <location>
        <begin position="33"/>
        <end position="55"/>
    </location>
</feature>
<keyword evidence="1" id="KW-0812">Transmembrane</keyword>
<evidence type="ECO:0000313" key="3">
    <source>
        <dbReference type="Proteomes" id="UP000561438"/>
    </source>
</evidence>
<feature type="transmembrane region" description="Helical" evidence="1">
    <location>
        <begin position="99"/>
        <end position="119"/>
    </location>
</feature>
<gene>
    <name evidence="2" type="ORF">HUV48_08860</name>
</gene>
<sequence>MKNISRDWRLAILTAYFAVSAAAMIQMGQPDTILWYAVSILFLLWVLAPVAVLCLIPLWRRLAGIGAAISAIFGAWIYIDVAFIPPSDAQDGLIFLFLPIWQFCFVVLWLAAIALYRWLSLKER</sequence>
<dbReference type="RefSeq" id="WP_176267457.1">
    <property type="nucleotide sequence ID" value="NZ_JABWGV010000003.1"/>
</dbReference>
<keyword evidence="1" id="KW-1133">Transmembrane helix</keyword>
<proteinExistence type="predicted"/>
<name>A0A850HD99_9SPHN</name>
<organism evidence="2 3">
    <name type="scientific">Qipengyuania atrilutea</name>
    <dbReference type="NCBI Taxonomy" id="2744473"/>
    <lineage>
        <taxon>Bacteria</taxon>
        <taxon>Pseudomonadati</taxon>
        <taxon>Pseudomonadota</taxon>
        <taxon>Alphaproteobacteria</taxon>
        <taxon>Sphingomonadales</taxon>
        <taxon>Erythrobacteraceae</taxon>
        <taxon>Qipengyuania</taxon>
    </lineage>
</organism>
<accession>A0A850HD99</accession>
<reference evidence="2 3" key="1">
    <citation type="submission" date="2020-06" db="EMBL/GenBank/DDBJ databases">
        <title>Altererythrobacter sp. HHU K3-1.</title>
        <authorList>
            <person name="Zhang D."/>
            <person name="Xue H."/>
        </authorList>
    </citation>
    <scope>NUCLEOTIDE SEQUENCE [LARGE SCALE GENOMIC DNA]</scope>
    <source>
        <strain evidence="2 3">HHU K3-1</strain>
    </source>
</reference>
<protein>
    <submittedName>
        <fullName evidence="2">Uncharacterized protein</fullName>
    </submittedName>
</protein>
<dbReference type="EMBL" id="JABWGV010000003">
    <property type="protein sequence ID" value="NVD45129.1"/>
    <property type="molecule type" value="Genomic_DNA"/>
</dbReference>